<feature type="transmembrane region" description="Helical" evidence="8">
    <location>
        <begin position="329"/>
        <end position="350"/>
    </location>
</feature>
<dbReference type="Pfam" id="PF00662">
    <property type="entry name" value="Proton_antipo_N"/>
    <property type="match status" value="1"/>
</dbReference>
<evidence type="ECO:0000256" key="2">
    <source>
        <dbReference type="ARBA" id="ARBA00012944"/>
    </source>
</evidence>
<feature type="domain" description="NADH:quinone oxidoreductase/Mrp antiporter transmembrane" evidence="9">
    <location>
        <begin position="104"/>
        <end position="382"/>
    </location>
</feature>
<comment type="similarity">
    <text evidence="8">Belongs to the complex I subunit 5 family.</text>
</comment>
<sequence length="551" mass="63179">MFKKFQMSFLLFSFMILLIVTMMLFIYKNMTYILEIHLLSINTCEFTFSIILDKVSFMFVTIVMMISSSVFLFSCDYMKEDIYFYRFMWILLSFVLSMCFLVFSGSLLFMLVGWDGLGITSFALIIYYQSKDSLIAGFHTMLINRIGDVFIVVSFFLFVFMGHFYYYPMCSTALSLMMILSIASLTKSAQYPFSSWLPAAMAAPTPVSALVHSSTLVTAGIFLIIRLSMVIPMTKELSNMLLLLGAITCLLGGTAAIYEFDLKKIIALSTLSQLGLMVFTLGMGLTNITLFHLFMHALFKALLFLAAGSVLMMSFGVQDMRLLGGISNSSPFGIIIFNISSFCLMGAPFLSAFYSKHMILEKMMFSSMNILSLLMISFATIMTAMYTTRMMKSLVWSKPNIMLIMKNTPSIYFSMIMLSFFAIISGKYMWSLENWFLECVFIPNYLSYLINFFMLLGILLGLMMSVNNSFVWSTMFFLAPFYIYSGKLLNPVLKNMYFLDYGWLESFSKIDMISKVSSNFSILLFSWPIFMNSFFRSFIILMMIFIYVMNY</sequence>
<feature type="transmembrane region" description="Helical" evidence="8">
    <location>
        <begin position="237"/>
        <end position="258"/>
    </location>
</feature>
<proteinExistence type="inferred from homology"/>
<feature type="transmembrane region" description="Helical" evidence="8">
    <location>
        <begin position="7"/>
        <end position="27"/>
    </location>
</feature>
<keyword evidence="5 8" id="KW-1133">Transmembrane helix</keyword>
<gene>
    <name evidence="11" type="primary">ND5</name>
</gene>
<keyword evidence="4 8" id="KW-0812">Transmembrane</keyword>
<accession>A0A2U8J9F4</accession>
<dbReference type="InterPro" id="IPR001750">
    <property type="entry name" value="ND/Mrp_TM"/>
</dbReference>
<dbReference type="PRINTS" id="PR01434">
    <property type="entry name" value="NADHDHGNASE5"/>
</dbReference>
<keyword evidence="8" id="KW-0813">Transport</keyword>
<dbReference type="GO" id="GO:0008137">
    <property type="term" value="F:NADH dehydrogenase (ubiquinone) activity"/>
    <property type="evidence" value="ECO:0007669"/>
    <property type="project" value="UniProtKB-EC"/>
</dbReference>
<feature type="transmembrane region" description="Helical" evidence="8">
    <location>
        <begin position="445"/>
        <end position="463"/>
    </location>
</feature>
<dbReference type="PANTHER" id="PTHR42829:SF2">
    <property type="entry name" value="NADH-UBIQUINONE OXIDOREDUCTASE CHAIN 5"/>
    <property type="match status" value="1"/>
</dbReference>
<dbReference type="GO" id="GO:0016020">
    <property type="term" value="C:membrane"/>
    <property type="evidence" value="ECO:0007669"/>
    <property type="project" value="UniProtKB-SubCell"/>
</dbReference>
<feature type="transmembrane region" description="Helical" evidence="8">
    <location>
        <begin position="142"/>
        <end position="160"/>
    </location>
</feature>
<feature type="transmembrane region" description="Helical" evidence="8">
    <location>
        <begin position="109"/>
        <end position="130"/>
    </location>
</feature>
<dbReference type="EMBL" id="MG431962">
    <property type="protein sequence ID" value="AWK49457.1"/>
    <property type="molecule type" value="Genomic_DNA"/>
</dbReference>
<keyword evidence="8" id="KW-0520">NAD</keyword>
<feature type="domain" description="NADH-Ubiquinone oxidoreductase (complex I) chain 5 N-terminal" evidence="10">
    <location>
        <begin position="39"/>
        <end position="88"/>
    </location>
</feature>
<feature type="transmembrane region" description="Helical" evidence="8">
    <location>
        <begin position="522"/>
        <end position="548"/>
    </location>
</feature>
<reference evidence="11" key="1">
    <citation type="journal article" date="2018" name="Sci. Rep.">
        <title>Complete mitochondrial and rDNA complex sequences of important vector species of Biomphalaria, obligatory hosts of the human-infecting blood fluke, Schistosoma mansoni.</title>
        <authorList>
            <person name="Zhang S.-M."/>
            <person name="Bu L."/>
            <person name="Laidemitt M.R."/>
            <person name="Lu L."/>
            <person name="Mutuku M.W."/>
            <person name="Mkoji G.M."/>
            <person name="Loker E.S."/>
        </authorList>
    </citation>
    <scope>NUCLEOTIDE SEQUENCE</scope>
</reference>
<comment type="subcellular location">
    <subcellularLocation>
        <location evidence="1">Membrane</location>
        <topology evidence="1">Multi-pass membrane protein</topology>
    </subcellularLocation>
</comment>
<dbReference type="InterPro" id="IPR001516">
    <property type="entry name" value="Proton_antipo_N"/>
</dbReference>
<evidence type="ECO:0000313" key="11">
    <source>
        <dbReference type="EMBL" id="AWK49457.1"/>
    </source>
</evidence>
<keyword evidence="8" id="KW-0830">Ubiquinone</keyword>
<comment type="function">
    <text evidence="8">Core subunit of the mitochondrial membrane respiratory chain NADH dehydrogenase (Complex I) which catalyzes electron transfer from NADH through the respiratory chain, using ubiquinone as an electron acceptor. Essential for the catalytic activity and assembly of complex I.</text>
</comment>
<dbReference type="PANTHER" id="PTHR42829">
    <property type="entry name" value="NADH-UBIQUINONE OXIDOREDUCTASE CHAIN 5"/>
    <property type="match status" value="1"/>
</dbReference>
<dbReference type="AlphaFoldDB" id="A0A2U8J9F4"/>
<dbReference type="Pfam" id="PF00361">
    <property type="entry name" value="Proton_antipo_M"/>
    <property type="match status" value="1"/>
</dbReference>
<keyword evidence="8 11" id="KW-0496">Mitochondrion</keyword>
<evidence type="ECO:0000256" key="4">
    <source>
        <dbReference type="ARBA" id="ARBA00022692"/>
    </source>
</evidence>
<evidence type="ECO:0000259" key="10">
    <source>
        <dbReference type="Pfam" id="PF00662"/>
    </source>
</evidence>
<name>A0A2U8J9F4_BIOPF</name>
<comment type="catalytic activity">
    <reaction evidence="7 8">
        <text>a ubiquinone + NADH + 5 H(+)(in) = a ubiquinol + NAD(+) + 4 H(+)(out)</text>
        <dbReference type="Rhea" id="RHEA:29091"/>
        <dbReference type="Rhea" id="RHEA-COMP:9565"/>
        <dbReference type="Rhea" id="RHEA-COMP:9566"/>
        <dbReference type="ChEBI" id="CHEBI:15378"/>
        <dbReference type="ChEBI" id="CHEBI:16389"/>
        <dbReference type="ChEBI" id="CHEBI:17976"/>
        <dbReference type="ChEBI" id="CHEBI:57540"/>
        <dbReference type="ChEBI" id="CHEBI:57945"/>
        <dbReference type="EC" id="7.1.1.2"/>
    </reaction>
</comment>
<dbReference type="EC" id="7.1.1.2" evidence="2 8"/>
<evidence type="ECO:0000256" key="5">
    <source>
        <dbReference type="ARBA" id="ARBA00022989"/>
    </source>
</evidence>
<feature type="transmembrane region" description="Helical" evidence="8">
    <location>
        <begin position="409"/>
        <end position="430"/>
    </location>
</feature>
<evidence type="ECO:0000256" key="7">
    <source>
        <dbReference type="ARBA" id="ARBA00049551"/>
    </source>
</evidence>
<feature type="transmembrane region" description="Helical" evidence="8">
    <location>
        <begin position="470"/>
        <end position="489"/>
    </location>
</feature>
<evidence type="ECO:0000256" key="8">
    <source>
        <dbReference type="RuleBase" id="RU003404"/>
    </source>
</evidence>
<feature type="transmembrane region" description="Helical" evidence="8">
    <location>
        <begin position="265"/>
        <end position="285"/>
    </location>
</feature>
<dbReference type="GO" id="GO:0015990">
    <property type="term" value="P:electron transport coupled proton transport"/>
    <property type="evidence" value="ECO:0007669"/>
    <property type="project" value="TreeGrafter"/>
</dbReference>
<keyword evidence="6 8" id="KW-0472">Membrane</keyword>
<dbReference type="GO" id="GO:0003954">
    <property type="term" value="F:NADH dehydrogenase activity"/>
    <property type="evidence" value="ECO:0007669"/>
    <property type="project" value="TreeGrafter"/>
</dbReference>
<dbReference type="GO" id="GO:0042773">
    <property type="term" value="P:ATP synthesis coupled electron transport"/>
    <property type="evidence" value="ECO:0007669"/>
    <property type="project" value="InterPro"/>
</dbReference>
<evidence type="ECO:0000259" key="9">
    <source>
        <dbReference type="Pfam" id="PF00361"/>
    </source>
</evidence>
<evidence type="ECO:0000256" key="3">
    <source>
        <dbReference type="ARBA" id="ARBA00021096"/>
    </source>
</evidence>
<evidence type="ECO:0000256" key="1">
    <source>
        <dbReference type="ARBA" id="ARBA00004141"/>
    </source>
</evidence>
<protein>
    <recommendedName>
        <fullName evidence="3 8">NADH-ubiquinone oxidoreductase chain 5</fullName>
        <ecNumber evidence="2 8">7.1.1.2</ecNumber>
    </recommendedName>
</protein>
<feature type="transmembrane region" description="Helical" evidence="8">
    <location>
        <begin position="55"/>
        <end position="75"/>
    </location>
</feature>
<feature type="transmembrane region" description="Helical" evidence="8">
    <location>
        <begin position="207"/>
        <end position="231"/>
    </location>
</feature>
<evidence type="ECO:0000256" key="6">
    <source>
        <dbReference type="ARBA" id="ARBA00023136"/>
    </source>
</evidence>
<geneLocation type="mitochondrion" evidence="11"/>
<feature type="transmembrane region" description="Helical" evidence="8">
    <location>
        <begin position="82"/>
        <end position="103"/>
    </location>
</feature>
<organism evidence="11">
    <name type="scientific">Biomphalaria pfeifferi</name>
    <name type="common">Bloodfluke planorb</name>
    <name type="synonym">Freshwater snail</name>
    <dbReference type="NCBI Taxonomy" id="112525"/>
    <lineage>
        <taxon>Eukaryota</taxon>
        <taxon>Metazoa</taxon>
        <taxon>Spiralia</taxon>
        <taxon>Lophotrochozoa</taxon>
        <taxon>Mollusca</taxon>
        <taxon>Gastropoda</taxon>
        <taxon>Heterobranchia</taxon>
        <taxon>Euthyneura</taxon>
        <taxon>Panpulmonata</taxon>
        <taxon>Hygrophila</taxon>
        <taxon>Lymnaeoidea</taxon>
        <taxon>Planorbidae</taxon>
        <taxon>Biomphalaria</taxon>
    </lineage>
</organism>
<feature type="transmembrane region" description="Helical" evidence="8">
    <location>
        <begin position="370"/>
        <end position="388"/>
    </location>
</feature>
<feature type="transmembrane region" description="Helical" evidence="8">
    <location>
        <begin position="297"/>
        <end position="317"/>
    </location>
</feature>
<dbReference type="InterPro" id="IPR003945">
    <property type="entry name" value="NU5C-like"/>
</dbReference>